<dbReference type="EMBL" id="MFES01000032">
    <property type="protein sequence ID" value="OGE84888.1"/>
    <property type="molecule type" value="Genomic_DNA"/>
</dbReference>
<dbReference type="InterPro" id="IPR023799">
    <property type="entry name" value="RbfA_dom_sf"/>
</dbReference>
<evidence type="ECO:0000313" key="4">
    <source>
        <dbReference type="Proteomes" id="UP000176786"/>
    </source>
</evidence>
<dbReference type="AlphaFoldDB" id="A0A1F5P4R3"/>
<dbReference type="PANTHER" id="PTHR33515:SF1">
    <property type="entry name" value="RIBOSOME-BINDING FACTOR A, CHLOROPLASTIC-RELATED"/>
    <property type="match status" value="1"/>
</dbReference>
<evidence type="ECO:0008006" key="5">
    <source>
        <dbReference type="Google" id="ProtNLM"/>
    </source>
</evidence>
<reference evidence="3 4" key="1">
    <citation type="journal article" date="2016" name="Nat. Commun.">
        <title>Thousands of microbial genomes shed light on interconnected biogeochemical processes in an aquifer system.</title>
        <authorList>
            <person name="Anantharaman K."/>
            <person name="Brown C.T."/>
            <person name="Hug L.A."/>
            <person name="Sharon I."/>
            <person name="Castelle C.J."/>
            <person name="Probst A.J."/>
            <person name="Thomas B.C."/>
            <person name="Singh A."/>
            <person name="Wilkins M.J."/>
            <person name="Karaoz U."/>
            <person name="Brodie E.L."/>
            <person name="Williams K.H."/>
            <person name="Hubbard S.S."/>
            <person name="Banfield J.F."/>
        </authorList>
    </citation>
    <scope>NUCLEOTIDE SEQUENCE [LARGE SCALE GENOMIC DNA]</scope>
</reference>
<comment type="caution">
    <text evidence="3">The sequence shown here is derived from an EMBL/GenBank/DDBJ whole genome shotgun (WGS) entry which is preliminary data.</text>
</comment>
<gene>
    <name evidence="3" type="ORF">A3J48_02125</name>
</gene>
<dbReference type="InterPro" id="IPR000238">
    <property type="entry name" value="RbfA"/>
</dbReference>
<name>A0A1F5P4R3_9BACT</name>
<dbReference type="Gene3D" id="3.30.300.20">
    <property type="match status" value="1"/>
</dbReference>
<dbReference type="GO" id="GO:0006364">
    <property type="term" value="P:rRNA processing"/>
    <property type="evidence" value="ECO:0007669"/>
    <property type="project" value="InterPro"/>
</dbReference>
<evidence type="ECO:0000256" key="1">
    <source>
        <dbReference type="ARBA" id="ARBA00022517"/>
    </source>
</evidence>
<evidence type="ECO:0000313" key="3">
    <source>
        <dbReference type="EMBL" id="OGE84888.1"/>
    </source>
</evidence>
<dbReference type="Pfam" id="PF02033">
    <property type="entry name" value="RBFA"/>
    <property type="match status" value="1"/>
</dbReference>
<sequence length="121" mass="13725">MSPLIMSRTHSRKGSSRAPRLSSLLQQEIAAYMRVEMDLPGIVSISQIEAAPNMQSATVWLSIYGADEEEILKTMKSETRSLRKYLTDRLRAKYIPQLRFKSDPSEAHAQKISEALRDLDS</sequence>
<evidence type="ECO:0000256" key="2">
    <source>
        <dbReference type="SAM" id="MobiDB-lite"/>
    </source>
</evidence>
<accession>A0A1F5P4R3</accession>
<dbReference type="PANTHER" id="PTHR33515">
    <property type="entry name" value="RIBOSOME-BINDING FACTOR A, CHLOROPLASTIC-RELATED"/>
    <property type="match status" value="1"/>
</dbReference>
<organism evidence="3 4">
    <name type="scientific">Candidatus Doudnabacteria bacterium RIFCSPHIGHO2_02_FULL_46_11</name>
    <dbReference type="NCBI Taxonomy" id="1817832"/>
    <lineage>
        <taxon>Bacteria</taxon>
        <taxon>Candidatus Doudnaibacteriota</taxon>
    </lineage>
</organism>
<dbReference type="Proteomes" id="UP000176786">
    <property type="component" value="Unassembled WGS sequence"/>
</dbReference>
<dbReference type="SUPFAM" id="SSF89919">
    <property type="entry name" value="Ribosome-binding factor A, RbfA"/>
    <property type="match status" value="1"/>
</dbReference>
<dbReference type="GO" id="GO:0043024">
    <property type="term" value="F:ribosomal small subunit binding"/>
    <property type="evidence" value="ECO:0007669"/>
    <property type="project" value="TreeGrafter"/>
</dbReference>
<feature type="region of interest" description="Disordered" evidence="2">
    <location>
        <begin position="1"/>
        <end position="20"/>
    </location>
</feature>
<protein>
    <recommendedName>
        <fullName evidence="5">Ribosome-binding factor A</fullName>
    </recommendedName>
</protein>
<dbReference type="GO" id="GO:0005829">
    <property type="term" value="C:cytosol"/>
    <property type="evidence" value="ECO:0007669"/>
    <property type="project" value="TreeGrafter"/>
</dbReference>
<proteinExistence type="predicted"/>
<keyword evidence="1" id="KW-0690">Ribosome biogenesis</keyword>
<dbReference type="InterPro" id="IPR015946">
    <property type="entry name" value="KH_dom-like_a/b"/>
</dbReference>
<dbReference type="STRING" id="1817832.A3J48_02125"/>